<gene>
    <name evidence="2" type="ORF">SNAT2548_LOCUS14392</name>
</gene>
<name>A0A812MJB8_9DINO</name>
<evidence type="ECO:0000313" key="3">
    <source>
        <dbReference type="Proteomes" id="UP000604046"/>
    </source>
</evidence>
<dbReference type="Proteomes" id="UP000604046">
    <property type="component" value="Unassembled WGS sequence"/>
</dbReference>
<feature type="compositionally biased region" description="Polar residues" evidence="1">
    <location>
        <begin position="139"/>
        <end position="161"/>
    </location>
</feature>
<dbReference type="EMBL" id="CAJNDS010001668">
    <property type="protein sequence ID" value="CAE7271241.1"/>
    <property type="molecule type" value="Genomic_DNA"/>
</dbReference>
<evidence type="ECO:0000256" key="1">
    <source>
        <dbReference type="SAM" id="MobiDB-lite"/>
    </source>
</evidence>
<comment type="caution">
    <text evidence="2">The sequence shown here is derived from an EMBL/GenBank/DDBJ whole genome shotgun (WGS) entry which is preliminary data.</text>
</comment>
<dbReference type="AlphaFoldDB" id="A0A812MJB8"/>
<sequence>MPYGQPATFETNSRQPWIVLDMVLSLCSVGSLAGRTLICPCVKLSSGNARSLRQCDVLAYDECDNAATLSDAVMQCVPAIQGVLARPKNWTILCKHPVCPEFSLMHCGPVCFEVGDSGCLSLGWKGSHERKGKSALGTLESTIKPKSSESRNSQPVANLSP</sequence>
<organism evidence="2 3">
    <name type="scientific">Symbiodinium natans</name>
    <dbReference type="NCBI Taxonomy" id="878477"/>
    <lineage>
        <taxon>Eukaryota</taxon>
        <taxon>Sar</taxon>
        <taxon>Alveolata</taxon>
        <taxon>Dinophyceae</taxon>
        <taxon>Suessiales</taxon>
        <taxon>Symbiodiniaceae</taxon>
        <taxon>Symbiodinium</taxon>
    </lineage>
</organism>
<reference evidence="2" key="1">
    <citation type="submission" date="2021-02" db="EMBL/GenBank/DDBJ databases">
        <authorList>
            <person name="Dougan E. K."/>
            <person name="Rhodes N."/>
            <person name="Thang M."/>
            <person name="Chan C."/>
        </authorList>
    </citation>
    <scope>NUCLEOTIDE SEQUENCE</scope>
</reference>
<proteinExistence type="predicted"/>
<feature type="region of interest" description="Disordered" evidence="1">
    <location>
        <begin position="127"/>
        <end position="161"/>
    </location>
</feature>
<keyword evidence="3" id="KW-1185">Reference proteome</keyword>
<protein>
    <submittedName>
        <fullName evidence="2">Uncharacterized protein</fullName>
    </submittedName>
</protein>
<accession>A0A812MJB8</accession>
<evidence type="ECO:0000313" key="2">
    <source>
        <dbReference type="EMBL" id="CAE7271241.1"/>
    </source>
</evidence>